<dbReference type="Pfam" id="PF02631">
    <property type="entry name" value="RecX_HTH2"/>
    <property type="match status" value="1"/>
</dbReference>
<dbReference type="AlphaFoldDB" id="A0A918Z383"/>
<keyword evidence="4 5" id="KW-0963">Cytoplasm</keyword>
<feature type="domain" description="RecX second three-helical" evidence="7">
    <location>
        <begin position="69"/>
        <end position="109"/>
    </location>
</feature>
<dbReference type="InterPro" id="IPR053924">
    <property type="entry name" value="RecX_HTH_2nd"/>
</dbReference>
<feature type="region of interest" description="Disordered" evidence="6">
    <location>
        <begin position="1"/>
        <end position="27"/>
    </location>
</feature>
<comment type="subcellular location">
    <subcellularLocation>
        <location evidence="1 5">Cytoplasm</location>
    </subcellularLocation>
</comment>
<evidence type="ECO:0000259" key="7">
    <source>
        <dbReference type="Pfam" id="PF02631"/>
    </source>
</evidence>
<comment type="caution">
    <text evidence="9">The sequence shown here is derived from an EMBL/GenBank/DDBJ whole genome shotgun (WGS) entry which is preliminary data.</text>
</comment>
<dbReference type="Pfam" id="PF21982">
    <property type="entry name" value="RecX_HTH1"/>
    <property type="match status" value="1"/>
</dbReference>
<reference evidence="9" key="2">
    <citation type="submission" date="2020-09" db="EMBL/GenBank/DDBJ databases">
        <authorList>
            <person name="Sun Q."/>
            <person name="Kim S."/>
        </authorList>
    </citation>
    <scope>NUCLEOTIDE SEQUENCE</scope>
    <source>
        <strain evidence="9">KCTC 32020</strain>
    </source>
</reference>
<evidence type="ECO:0000256" key="5">
    <source>
        <dbReference type="HAMAP-Rule" id="MF_01114"/>
    </source>
</evidence>
<proteinExistence type="inferred from homology"/>
<dbReference type="HAMAP" id="MF_01114">
    <property type="entry name" value="RecX"/>
    <property type="match status" value="1"/>
</dbReference>
<organism evidence="9 10">
    <name type="scientific">Vulcaniibacterium thermophilum</name>
    <dbReference type="NCBI Taxonomy" id="1169913"/>
    <lineage>
        <taxon>Bacteria</taxon>
        <taxon>Pseudomonadati</taxon>
        <taxon>Pseudomonadota</taxon>
        <taxon>Gammaproteobacteria</taxon>
        <taxon>Lysobacterales</taxon>
        <taxon>Lysobacteraceae</taxon>
        <taxon>Vulcaniibacterium</taxon>
    </lineage>
</organism>
<comment type="similarity">
    <text evidence="2 5">Belongs to the RecX family.</text>
</comment>
<gene>
    <name evidence="5 9" type="primary">recX</name>
    <name evidence="9" type="ORF">GCM10007167_17090</name>
</gene>
<dbReference type="InterPro" id="IPR053926">
    <property type="entry name" value="RecX_HTH_1st"/>
</dbReference>
<dbReference type="PANTHER" id="PTHR33602:SF1">
    <property type="entry name" value="REGULATORY PROTEIN RECX FAMILY PROTEIN"/>
    <property type="match status" value="1"/>
</dbReference>
<sequence>MSDPSDDPPGRSPRSRRRTPPSATQQALGLLVRREHSRRELQLKLTARGHDRADAEAAVERLAQAGWQDDARFAESLVRSRAAAGYGPVRIRAELAAHGLDRDAIAAALDAFDGDWNRLARDLIRRRFGPAGPADDAARRKGAELLLRRGFPRDVAFRSAAYDGEGDPDA</sequence>
<evidence type="ECO:0000313" key="10">
    <source>
        <dbReference type="Proteomes" id="UP000636453"/>
    </source>
</evidence>
<evidence type="ECO:0000256" key="4">
    <source>
        <dbReference type="ARBA" id="ARBA00022490"/>
    </source>
</evidence>
<name>A0A918Z383_9GAMM</name>
<reference evidence="9" key="1">
    <citation type="journal article" date="2014" name="Int. J. Syst. Evol. Microbiol.">
        <title>Complete genome sequence of Corynebacterium casei LMG S-19264T (=DSM 44701T), isolated from a smear-ripened cheese.</title>
        <authorList>
            <consortium name="US DOE Joint Genome Institute (JGI-PGF)"/>
            <person name="Walter F."/>
            <person name="Albersmeier A."/>
            <person name="Kalinowski J."/>
            <person name="Ruckert C."/>
        </authorList>
    </citation>
    <scope>NUCLEOTIDE SEQUENCE</scope>
    <source>
        <strain evidence="9">KCTC 32020</strain>
    </source>
</reference>
<dbReference type="InterPro" id="IPR003783">
    <property type="entry name" value="Regulatory_RecX"/>
</dbReference>
<evidence type="ECO:0000313" key="9">
    <source>
        <dbReference type="EMBL" id="GHE35407.1"/>
    </source>
</evidence>
<dbReference type="PANTHER" id="PTHR33602">
    <property type="entry name" value="REGULATORY PROTEIN RECX FAMILY PROTEIN"/>
    <property type="match status" value="1"/>
</dbReference>
<evidence type="ECO:0000256" key="1">
    <source>
        <dbReference type="ARBA" id="ARBA00004496"/>
    </source>
</evidence>
<feature type="domain" description="RecX first three-helical" evidence="8">
    <location>
        <begin position="23"/>
        <end position="62"/>
    </location>
</feature>
<dbReference type="OrthoDB" id="7066780at2"/>
<dbReference type="EMBL" id="BNCF01000008">
    <property type="protein sequence ID" value="GHE35407.1"/>
    <property type="molecule type" value="Genomic_DNA"/>
</dbReference>
<evidence type="ECO:0000256" key="6">
    <source>
        <dbReference type="SAM" id="MobiDB-lite"/>
    </source>
</evidence>
<evidence type="ECO:0000256" key="2">
    <source>
        <dbReference type="ARBA" id="ARBA00009695"/>
    </source>
</evidence>
<protein>
    <recommendedName>
        <fullName evidence="3 5">Regulatory protein RecX</fullName>
    </recommendedName>
</protein>
<dbReference type="GO" id="GO:0005737">
    <property type="term" value="C:cytoplasm"/>
    <property type="evidence" value="ECO:0007669"/>
    <property type="project" value="UniProtKB-SubCell"/>
</dbReference>
<dbReference type="InterPro" id="IPR036388">
    <property type="entry name" value="WH-like_DNA-bd_sf"/>
</dbReference>
<comment type="function">
    <text evidence="5">Modulates RecA activity.</text>
</comment>
<dbReference type="Gene3D" id="1.10.10.10">
    <property type="entry name" value="Winged helix-like DNA-binding domain superfamily/Winged helix DNA-binding domain"/>
    <property type="match status" value="3"/>
</dbReference>
<dbReference type="Proteomes" id="UP000636453">
    <property type="component" value="Unassembled WGS sequence"/>
</dbReference>
<dbReference type="RefSeq" id="WP_146472461.1">
    <property type="nucleotide sequence ID" value="NZ_BNCF01000008.1"/>
</dbReference>
<evidence type="ECO:0000259" key="8">
    <source>
        <dbReference type="Pfam" id="PF21982"/>
    </source>
</evidence>
<dbReference type="GO" id="GO:0006282">
    <property type="term" value="P:regulation of DNA repair"/>
    <property type="evidence" value="ECO:0007669"/>
    <property type="project" value="UniProtKB-UniRule"/>
</dbReference>
<evidence type="ECO:0000256" key="3">
    <source>
        <dbReference type="ARBA" id="ARBA00018111"/>
    </source>
</evidence>
<accession>A0A918Z383</accession>
<keyword evidence="10" id="KW-1185">Reference proteome</keyword>